<organism evidence="1 2">
    <name type="scientific">Protopolystoma xenopodis</name>
    <dbReference type="NCBI Taxonomy" id="117903"/>
    <lineage>
        <taxon>Eukaryota</taxon>
        <taxon>Metazoa</taxon>
        <taxon>Spiralia</taxon>
        <taxon>Lophotrochozoa</taxon>
        <taxon>Platyhelminthes</taxon>
        <taxon>Monogenea</taxon>
        <taxon>Polyopisthocotylea</taxon>
        <taxon>Polystomatidea</taxon>
        <taxon>Polystomatidae</taxon>
        <taxon>Protopolystoma</taxon>
    </lineage>
</organism>
<evidence type="ECO:0000313" key="1">
    <source>
        <dbReference type="EMBL" id="VEL29920.1"/>
    </source>
</evidence>
<name>A0A448X782_9PLAT</name>
<evidence type="ECO:0000313" key="2">
    <source>
        <dbReference type="Proteomes" id="UP000784294"/>
    </source>
</evidence>
<comment type="caution">
    <text evidence="1">The sequence shown here is derived from an EMBL/GenBank/DDBJ whole genome shotgun (WGS) entry which is preliminary data.</text>
</comment>
<proteinExistence type="predicted"/>
<sequence>MPHVTRQLRLLWDGRMVRLLFSELYEQDGLNATSQPTHPQGGVEVRTSTNTTLVQSQSAIEAGRLSKANPTRTSIISPVLGQADAMTAPSFKFYSGPSSLSLLVDN</sequence>
<accession>A0A448X782</accession>
<dbReference type="AlphaFoldDB" id="A0A448X782"/>
<dbReference type="EMBL" id="CAAALY010107625">
    <property type="protein sequence ID" value="VEL29920.1"/>
    <property type="molecule type" value="Genomic_DNA"/>
</dbReference>
<gene>
    <name evidence="1" type="ORF">PXEA_LOCUS23360</name>
</gene>
<keyword evidence="2" id="KW-1185">Reference proteome</keyword>
<protein>
    <submittedName>
        <fullName evidence="1">Uncharacterized protein</fullName>
    </submittedName>
</protein>
<dbReference type="Proteomes" id="UP000784294">
    <property type="component" value="Unassembled WGS sequence"/>
</dbReference>
<reference evidence="1" key="1">
    <citation type="submission" date="2018-11" db="EMBL/GenBank/DDBJ databases">
        <authorList>
            <consortium name="Pathogen Informatics"/>
        </authorList>
    </citation>
    <scope>NUCLEOTIDE SEQUENCE</scope>
</reference>